<feature type="region of interest" description="Disordered" evidence="5">
    <location>
        <begin position="956"/>
        <end position="979"/>
    </location>
</feature>
<feature type="compositionally biased region" description="Low complexity" evidence="5">
    <location>
        <begin position="102"/>
        <end position="122"/>
    </location>
</feature>
<dbReference type="InterPro" id="IPR024957">
    <property type="entry name" value="Cep57_MT-bd_dom"/>
</dbReference>
<feature type="compositionally biased region" description="Polar residues" evidence="5">
    <location>
        <begin position="873"/>
        <end position="882"/>
    </location>
</feature>
<feature type="region of interest" description="Disordered" evidence="5">
    <location>
        <begin position="255"/>
        <end position="295"/>
    </location>
</feature>
<comment type="caution">
    <text evidence="8">The sequence shown here is derived from an EMBL/GenBank/DDBJ whole genome shotgun (WGS) entry which is preliminary data.</text>
</comment>
<feature type="compositionally biased region" description="Basic and acidic residues" evidence="5">
    <location>
        <begin position="1"/>
        <end position="20"/>
    </location>
</feature>
<feature type="domain" description="PPC89 centrosome localisation" evidence="7">
    <location>
        <begin position="436"/>
        <end position="497"/>
    </location>
</feature>
<organism evidence="8 9">
    <name type="scientific">Ceratocystis pirilliformis</name>
    <dbReference type="NCBI Taxonomy" id="259994"/>
    <lineage>
        <taxon>Eukaryota</taxon>
        <taxon>Fungi</taxon>
        <taxon>Dikarya</taxon>
        <taxon>Ascomycota</taxon>
        <taxon>Pezizomycotina</taxon>
        <taxon>Sordariomycetes</taxon>
        <taxon>Hypocreomycetidae</taxon>
        <taxon>Microascales</taxon>
        <taxon>Ceratocystidaceae</taxon>
        <taxon>Ceratocystis</taxon>
    </lineage>
</organism>
<feature type="compositionally biased region" description="Polar residues" evidence="5">
    <location>
        <begin position="143"/>
        <end position="152"/>
    </location>
</feature>
<evidence type="ECO:0000313" key="9">
    <source>
        <dbReference type="Proteomes" id="UP001583280"/>
    </source>
</evidence>
<proteinExistence type="predicted"/>
<evidence type="ECO:0000256" key="5">
    <source>
        <dbReference type="SAM" id="MobiDB-lite"/>
    </source>
</evidence>
<accession>A0ABR3YY08</accession>
<evidence type="ECO:0000313" key="8">
    <source>
        <dbReference type="EMBL" id="KAL1893118.1"/>
    </source>
</evidence>
<keyword evidence="2" id="KW-0963">Cytoplasm</keyword>
<dbReference type="InterPro" id="IPR051756">
    <property type="entry name" value="Centrosomal_MT-associated"/>
</dbReference>
<evidence type="ECO:0000259" key="7">
    <source>
        <dbReference type="Pfam" id="PF14197"/>
    </source>
</evidence>
<feature type="compositionally biased region" description="Polar residues" evidence="5">
    <location>
        <begin position="825"/>
        <end position="845"/>
    </location>
</feature>
<evidence type="ECO:0000256" key="2">
    <source>
        <dbReference type="ARBA" id="ARBA00022490"/>
    </source>
</evidence>
<feature type="compositionally biased region" description="Polar residues" evidence="5">
    <location>
        <begin position="21"/>
        <end position="47"/>
    </location>
</feature>
<feature type="coiled-coil region" evidence="4">
    <location>
        <begin position="376"/>
        <end position="474"/>
    </location>
</feature>
<dbReference type="PANTHER" id="PTHR19336">
    <property type="entry name" value="UNCHARACTERIZED DUF1167"/>
    <property type="match status" value="1"/>
</dbReference>
<dbReference type="Pfam" id="PF14197">
    <property type="entry name" value="Cep57_CLD_2"/>
    <property type="match status" value="2"/>
</dbReference>
<feature type="compositionally biased region" description="Polar residues" evidence="5">
    <location>
        <begin position="581"/>
        <end position="595"/>
    </location>
</feature>
<feature type="region of interest" description="Disordered" evidence="5">
    <location>
        <begin position="531"/>
        <end position="598"/>
    </location>
</feature>
<feature type="compositionally biased region" description="Basic and acidic residues" evidence="5">
    <location>
        <begin position="153"/>
        <end position="163"/>
    </location>
</feature>
<keyword evidence="9" id="KW-1185">Reference proteome</keyword>
<feature type="domain" description="Cep57 centrosome microtubule-binding" evidence="6">
    <location>
        <begin position="1059"/>
        <end position="1135"/>
    </location>
</feature>
<evidence type="ECO:0000256" key="4">
    <source>
        <dbReference type="SAM" id="Coils"/>
    </source>
</evidence>
<feature type="region of interest" description="Disordered" evidence="5">
    <location>
        <begin position="85"/>
        <end position="215"/>
    </location>
</feature>
<gene>
    <name evidence="8" type="ORF">Cpir12675_004264</name>
</gene>
<evidence type="ECO:0008006" key="10">
    <source>
        <dbReference type="Google" id="ProtNLM"/>
    </source>
</evidence>
<protein>
    <recommendedName>
        <fullName evidence="10">Spindle pole body protein ppc89</fullName>
    </recommendedName>
</protein>
<feature type="region of interest" description="Disordered" evidence="5">
    <location>
        <begin position="1"/>
        <end position="70"/>
    </location>
</feature>
<sequence length="1180" mass="132503">MDVESPETRYRSRILREMNANRENPFNSPPSSTGSHGTLDPTMTSIITDHEGETTRRLNEDIARITGNGRKPSIDWEAIHKKWPDFYPKPKPLHPESRKYASKNTPSAAATAPSSPASGLASETKENRPPKAAKKRFSMDDFTLSSFTGSSRTRAEMQPRVDSDSDNSSVLNLSPDRLSLPPPSRFPHQPQNRSPLAREHTRSPSTPNDSPTPVRRMSLPAALCKQQFHASTEQSPQKVQRKLNFAQHVLSKEVKAATKQKNKKQQSTPADYLPSSQRTSNSAFHNDNETMGSTSRSFVLPDVSNLGDFVSGTLRFDGTIKNGIPILVKNGQVVDVGDQQQTRRNSHTAIGGLKAPEDEKNIFVSMDMIRDEVVALQEHDEMVQDYAEDLQKEVEELQAQIEVLKGRSFGNTMNLEKNSDEKVSVNETLLEEKKQLEEEVIVLRFRLQEVTKKLEVVEAEKQSAVAERDRAMKKLQGACENINDLMGRLDMSQHELHVTQKQLDATLDVRQTDESLASELKVLKEANKKLRAENEPMRREAQSLRENSNDLRQENESIKQEVKSLRQDNSSLRKENGSLMKENQSLRSSSRQVMTENEELRKSIDLAKGEVSGARVELERLHEVIAKLEEEKAVYQQDNHSLERHNDKYFSDNKTLRLQASNFERNLQDLNSDNEKLKQEVEYLKTHLEHIRQTAVVRETRDMTGTAGGPTLTRGIDDDNMTSAFFVPDITVHTEDNTVPFESTRTFNRRLLTRRQQLLAQQTQTMDVTEDLKDNTPTQVVDFTASSFKDMETGEVEDNSVDMRPATTKATKTGNTVKFDVPDLTMTSAGDQSQNLATSSTPAANRSSKRRSSIKTTQAPAHKDDTETGSVGFASNDNTRNFSVRLEKDQQDVGENYTGNTKTGKKIHSKKPSNNLEQDFTNMSLGRSHMQNMTQNFTEQFSQRLDTHNTVDFTLHSTTGGMTGNLTRGETRNANKTSSRSVVLDKETCPALSVDARKVFDDLCEHSCRNCNVCSRISAHTNVVSPSELAEGKKRVSVARPIPVSDRISFAAVQHFEEPTMRPSQPPGNALAIVIKALEDESEHLNMELAGLQARYNALDKSLGKRERREVASQLRAIIKRLEAKNDQIYALYDVLEGQKQAGQVMTEEQLETTIMNITGMNVAGVDLSQQLTWEGIRDA</sequence>
<evidence type="ECO:0000259" key="6">
    <source>
        <dbReference type="Pfam" id="PF06657"/>
    </source>
</evidence>
<feature type="compositionally biased region" description="Basic and acidic residues" evidence="5">
    <location>
        <begin position="531"/>
        <end position="576"/>
    </location>
</feature>
<keyword evidence="4" id="KW-0175">Coiled coil</keyword>
<dbReference type="InterPro" id="IPR025925">
    <property type="entry name" value="PPC89_CLD"/>
</dbReference>
<name>A0ABR3YY08_9PEZI</name>
<feature type="region of interest" description="Disordered" evidence="5">
    <location>
        <begin position="793"/>
        <end position="917"/>
    </location>
</feature>
<dbReference type="Gene3D" id="6.10.250.3110">
    <property type="match status" value="1"/>
</dbReference>
<dbReference type="PANTHER" id="PTHR19336:SF9">
    <property type="entry name" value="SPINDLE POLE BODY PROTEIN PPC89"/>
    <property type="match status" value="1"/>
</dbReference>
<feature type="compositionally biased region" description="Basic and acidic residues" evidence="5">
    <location>
        <begin position="48"/>
        <end position="63"/>
    </location>
</feature>
<dbReference type="EMBL" id="JAWDJO010000116">
    <property type="protein sequence ID" value="KAL1893118.1"/>
    <property type="molecule type" value="Genomic_DNA"/>
</dbReference>
<feature type="compositionally biased region" description="Polar residues" evidence="5">
    <location>
        <begin position="274"/>
        <end position="295"/>
    </location>
</feature>
<keyword evidence="3" id="KW-0206">Cytoskeleton</keyword>
<evidence type="ECO:0000256" key="1">
    <source>
        <dbReference type="ARBA" id="ARBA00004267"/>
    </source>
</evidence>
<feature type="compositionally biased region" description="Low complexity" evidence="5">
    <location>
        <begin position="166"/>
        <end position="179"/>
    </location>
</feature>
<feature type="domain" description="PPC89 centrosome localisation" evidence="7">
    <location>
        <begin position="628"/>
        <end position="692"/>
    </location>
</feature>
<reference evidence="8 9" key="1">
    <citation type="journal article" date="2024" name="IMA Fungus">
        <title>IMA Genome - F19 : A genome assembly and annotation guide to empower mycologists, including annotated draft genome sequences of Ceratocystis pirilliformis, Diaporthe australafricana, Fusarium ophioides, Paecilomyces lecythidis, and Sporothrix stenoceras.</title>
        <authorList>
            <person name="Aylward J."/>
            <person name="Wilson A.M."/>
            <person name="Visagie C.M."/>
            <person name="Spraker J."/>
            <person name="Barnes I."/>
            <person name="Buitendag C."/>
            <person name="Ceriani C."/>
            <person name="Del Mar Angel L."/>
            <person name="du Plessis D."/>
            <person name="Fuchs T."/>
            <person name="Gasser K."/>
            <person name="Kramer D."/>
            <person name="Li W."/>
            <person name="Munsamy K."/>
            <person name="Piso A."/>
            <person name="Price J.L."/>
            <person name="Sonnekus B."/>
            <person name="Thomas C."/>
            <person name="van der Nest A."/>
            <person name="van Dijk A."/>
            <person name="van Heerden A."/>
            <person name="van Vuuren N."/>
            <person name="Yilmaz N."/>
            <person name="Duong T.A."/>
            <person name="van der Merwe N.A."/>
            <person name="Wingfield M.J."/>
            <person name="Wingfield B.D."/>
        </authorList>
    </citation>
    <scope>NUCLEOTIDE SEQUENCE [LARGE SCALE GENOMIC DNA]</scope>
    <source>
        <strain evidence="8 9">CMW 12675</strain>
    </source>
</reference>
<dbReference type="Pfam" id="PF06657">
    <property type="entry name" value="Cep57_MT_bd"/>
    <property type="match status" value="1"/>
</dbReference>
<feature type="coiled-coil region" evidence="4">
    <location>
        <begin position="611"/>
        <end position="694"/>
    </location>
</feature>
<comment type="subcellular location">
    <subcellularLocation>
        <location evidence="1">Cytoplasm</location>
        <location evidence="1">Cytoskeleton</location>
        <location evidence="1">Microtubule organizing center</location>
    </subcellularLocation>
</comment>
<evidence type="ECO:0000256" key="3">
    <source>
        <dbReference type="ARBA" id="ARBA00023212"/>
    </source>
</evidence>
<dbReference type="Proteomes" id="UP001583280">
    <property type="component" value="Unassembled WGS sequence"/>
</dbReference>